<dbReference type="Proteomes" id="UP000553034">
    <property type="component" value="Unassembled WGS sequence"/>
</dbReference>
<keyword evidence="3 5" id="KW-1133">Transmembrane helix</keyword>
<evidence type="ECO:0000259" key="6">
    <source>
        <dbReference type="Pfam" id="PF04932"/>
    </source>
</evidence>
<feature type="transmembrane region" description="Helical" evidence="5">
    <location>
        <begin position="12"/>
        <end position="32"/>
    </location>
</feature>
<feature type="transmembrane region" description="Helical" evidence="5">
    <location>
        <begin position="137"/>
        <end position="154"/>
    </location>
</feature>
<evidence type="ECO:0000256" key="5">
    <source>
        <dbReference type="SAM" id="Phobius"/>
    </source>
</evidence>
<dbReference type="GO" id="GO:0016874">
    <property type="term" value="F:ligase activity"/>
    <property type="evidence" value="ECO:0007669"/>
    <property type="project" value="UniProtKB-KW"/>
</dbReference>
<feature type="transmembrane region" description="Helical" evidence="5">
    <location>
        <begin position="71"/>
        <end position="96"/>
    </location>
</feature>
<keyword evidence="7" id="KW-0436">Ligase</keyword>
<keyword evidence="2 5" id="KW-0812">Transmembrane</keyword>
<organism evidence="7 8">
    <name type="scientific">Mesonia hippocampi</name>
    <dbReference type="NCBI Taxonomy" id="1628250"/>
    <lineage>
        <taxon>Bacteria</taxon>
        <taxon>Pseudomonadati</taxon>
        <taxon>Bacteroidota</taxon>
        <taxon>Flavobacteriia</taxon>
        <taxon>Flavobacteriales</taxon>
        <taxon>Flavobacteriaceae</taxon>
        <taxon>Mesonia</taxon>
    </lineage>
</organism>
<comment type="caution">
    <text evidence="7">The sequence shown here is derived from an EMBL/GenBank/DDBJ whole genome shotgun (WGS) entry which is preliminary data.</text>
</comment>
<keyword evidence="8" id="KW-1185">Reference proteome</keyword>
<evidence type="ECO:0000313" key="7">
    <source>
        <dbReference type="EMBL" id="MBB4120079.1"/>
    </source>
</evidence>
<feature type="transmembrane region" description="Helical" evidence="5">
    <location>
        <begin position="323"/>
        <end position="347"/>
    </location>
</feature>
<comment type="subcellular location">
    <subcellularLocation>
        <location evidence="1">Membrane</location>
        <topology evidence="1">Multi-pass membrane protein</topology>
    </subcellularLocation>
</comment>
<sequence>MIRSLINKSSNLYLIILIIGFFFIGVVPKIFGLTEGSIAVPFRAFILVVSIFLILSILLSRKVPKLYLNRYFLFFVFWFLYTIRIFYDLFVINIILAPNKKPIEYLQFAFGVVFIPSLCVILITQAKNIDYDWLLKWVYRILFFTLCVALYSRGNSNLVGRDAGDINVGIIMFGQYGTTLSLLSLFYLTKKDKDFKKNIFYIFGFILGFMGVFVSASKSPLLALILVSLLFLFLWYGSVKSLLLLLTLGIIIYVFFADILFFLNDIFKSSLIERILYAIEVGGDKTREKYFATAFNEFIDNPIFGNAMLIQEYSISGNYPHNLILEALMSIGFMGGITIMLWIAKCIRGFYLNCKKHSANTWISLLFMQYLVFSMFSGNIFSNNLFWIFSVLVIGVNYKSITNEKYKRDNV</sequence>
<feature type="transmembrane region" description="Helical" evidence="5">
    <location>
        <begin position="221"/>
        <end position="237"/>
    </location>
</feature>
<dbReference type="PANTHER" id="PTHR37422:SF13">
    <property type="entry name" value="LIPOPOLYSACCHARIDE BIOSYNTHESIS PROTEIN PA4999-RELATED"/>
    <property type="match status" value="1"/>
</dbReference>
<feature type="transmembrane region" description="Helical" evidence="5">
    <location>
        <begin position="166"/>
        <end position="187"/>
    </location>
</feature>
<feature type="transmembrane region" description="Helical" evidence="5">
    <location>
        <begin position="359"/>
        <end position="378"/>
    </location>
</feature>
<name>A0A840ENX9_9FLAO</name>
<evidence type="ECO:0000256" key="4">
    <source>
        <dbReference type="ARBA" id="ARBA00023136"/>
    </source>
</evidence>
<reference evidence="7 8" key="1">
    <citation type="submission" date="2020-08" db="EMBL/GenBank/DDBJ databases">
        <title>Genomic Encyclopedia of Type Strains, Phase IV (KMG-IV): sequencing the most valuable type-strain genomes for metagenomic binning, comparative biology and taxonomic classification.</title>
        <authorList>
            <person name="Goeker M."/>
        </authorList>
    </citation>
    <scope>NUCLEOTIDE SEQUENCE [LARGE SCALE GENOMIC DNA]</scope>
    <source>
        <strain evidence="7 8">DSM 29568</strain>
    </source>
</reference>
<feature type="transmembrane region" description="Helical" evidence="5">
    <location>
        <begin position="108"/>
        <end position="125"/>
    </location>
</feature>
<gene>
    <name evidence="7" type="ORF">GGR32_002391</name>
</gene>
<feature type="transmembrane region" description="Helical" evidence="5">
    <location>
        <begin position="199"/>
        <end position="215"/>
    </location>
</feature>
<feature type="domain" description="O-antigen ligase-related" evidence="6">
    <location>
        <begin position="204"/>
        <end position="339"/>
    </location>
</feature>
<feature type="transmembrane region" description="Helical" evidence="5">
    <location>
        <begin position="384"/>
        <end position="401"/>
    </location>
</feature>
<proteinExistence type="predicted"/>
<evidence type="ECO:0000256" key="3">
    <source>
        <dbReference type="ARBA" id="ARBA00022989"/>
    </source>
</evidence>
<evidence type="ECO:0000256" key="1">
    <source>
        <dbReference type="ARBA" id="ARBA00004141"/>
    </source>
</evidence>
<dbReference type="AlphaFoldDB" id="A0A840ENX9"/>
<evidence type="ECO:0000313" key="8">
    <source>
        <dbReference type="Proteomes" id="UP000553034"/>
    </source>
</evidence>
<dbReference type="Pfam" id="PF04932">
    <property type="entry name" value="Wzy_C"/>
    <property type="match status" value="1"/>
</dbReference>
<dbReference type="InterPro" id="IPR051533">
    <property type="entry name" value="WaaL-like"/>
</dbReference>
<dbReference type="GO" id="GO:0016020">
    <property type="term" value="C:membrane"/>
    <property type="evidence" value="ECO:0007669"/>
    <property type="project" value="UniProtKB-SubCell"/>
</dbReference>
<protein>
    <submittedName>
        <fullName evidence="7">O-antigen ligase</fullName>
    </submittedName>
</protein>
<dbReference type="EMBL" id="JACIFO010000017">
    <property type="protein sequence ID" value="MBB4120079.1"/>
    <property type="molecule type" value="Genomic_DNA"/>
</dbReference>
<evidence type="ECO:0000256" key="2">
    <source>
        <dbReference type="ARBA" id="ARBA00022692"/>
    </source>
</evidence>
<feature type="transmembrane region" description="Helical" evidence="5">
    <location>
        <begin position="38"/>
        <end position="59"/>
    </location>
</feature>
<dbReference type="PANTHER" id="PTHR37422">
    <property type="entry name" value="TEICHURONIC ACID BIOSYNTHESIS PROTEIN TUAE"/>
    <property type="match status" value="1"/>
</dbReference>
<accession>A0A840ENX9</accession>
<feature type="transmembrane region" description="Helical" evidence="5">
    <location>
        <begin position="242"/>
        <end position="263"/>
    </location>
</feature>
<keyword evidence="4 5" id="KW-0472">Membrane</keyword>
<dbReference type="InterPro" id="IPR007016">
    <property type="entry name" value="O-antigen_ligase-rel_domated"/>
</dbReference>
<dbReference type="RefSeq" id="WP_183478413.1">
    <property type="nucleotide sequence ID" value="NZ_JACIFO010000017.1"/>
</dbReference>